<accession>A0A6H0XJP2</accession>
<gene>
    <name evidence="1" type="ORF">AMS68_000470</name>
</gene>
<dbReference type="AlphaFoldDB" id="A0A6H0XJP2"/>
<dbReference type="OrthoDB" id="10267139at2759"/>
<dbReference type="PANTHER" id="PTHR31240">
    <property type="entry name" value="MATERNAL EFFECT EMBRYO ARREST 18"/>
    <property type="match status" value="1"/>
</dbReference>
<evidence type="ECO:0000313" key="2">
    <source>
        <dbReference type="Proteomes" id="UP000503462"/>
    </source>
</evidence>
<dbReference type="Gene3D" id="3.40.50.10680">
    <property type="entry name" value="CofD-like domains"/>
    <property type="match status" value="1"/>
</dbReference>
<organism evidence="1 2">
    <name type="scientific">Peltaster fructicola</name>
    <dbReference type="NCBI Taxonomy" id="286661"/>
    <lineage>
        <taxon>Eukaryota</taxon>
        <taxon>Fungi</taxon>
        <taxon>Dikarya</taxon>
        <taxon>Ascomycota</taxon>
        <taxon>Pezizomycotina</taxon>
        <taxon>Dothideomycetes</taxon>
        <taxon>Dothideomycetes incertae sedis</taxon>
        <taxon>Peltaster</taxon>
    </lineage>
</organism>
<dbReference type="Pfam" id="PF01933">
    <property type="entry name" value="CofD"/>
    <property type="match status" value="1"/>
</dbReference>
<dbReference type="GO" id="GO:0043743">
    <property type="term" value="F:LPPG:FO 2-phospho-L-lactate transferase activity"/>
    <property type="evidence" value="ECO:0007669"/>
    <property type="project" value="InterPro"/>
</dbReference>
<dbReference type="Proteomes" id="UP000503462">
    <property type="component" value="Chromosome 1"/>
</dbReference>
<dbReference type="InterPro" id="IPR038136">
    <property type="entry name" value="CofD-like_dom_sf"/>
</dbReference>
<reference evidence="1 2" key="1">
    <citation type="journal article" date="2016" name="Sci. Rep.">
        <title>Peltaster fructicola genome reveals evolution from an invasive phytopathogen to an ectophytic parasite.</title>
        <authorList>
            <person name="Xu C."/>
            <person name="Chen H."/>
            <person name="Gleason M.L."/>
            <person name="Xu J.R."/>
            <person name="Liu H."/>
            <person name="Zhang R."/>
            <person name="Sun G."/>
        </authorList>
    </citation>
    <scope>NUCLEOTIDE SEQUENCE [LARGE SCALE GENOMIC DNA]</scope>
    <source>
        <strain evidence="1 2">LNHT1506</strain>
    </source>
</reference>
<dbReference type="EMBL" id="CP051139">
    <property type="protein sequence ID" value="QIW94952.1"/>
    <property type="molecule type" value="Genomic_DNA"/>
</dbReference>
<dbReference type="InterPro" id="IPR002882">
    <property type="entry name" value="CofD"/>
</dbReference>
<protein>
    <submittedName>
        <fullName evidence="1">Uncharacterized protein</fullName>
    </submittedName>
</protein>
<proteinExistence type="predicted"/>
<dbReference type="PANTHER" id="PTHR31240:SF0">
    <property type="entry name" value="MATERNAL EFFECT EMBRYO ARREST 18"/>
    <property type="match status" value="1"/>
</dbReference>
<name>A0A6H0XJP2_9PEZI</name>
<dbReference type="CDD" id="cd07187">
    <property type="entry name" value="YvcK_like"/>
    <property type="match status" value="1"/>
</dbReference>
<evidence type="ECO:0000313" key="1">
    <source>
        <dbReference type="EMBL" id="QIW94952.1"/>
    </source>
</evidence>
<sequence>MAQQTLRSNNPLGNGASGVGRNNIVVFSGGSAANSLVDVFNNVREANDKPLKYVIPISDNGGSSSEIIRVFGGPGIGDVRSRLVRLIPEDGPEMAAIKRFFNHRLPKQYDAARIEWLDIVEARHSLWTDISTPKQELIRSFLNVFNLEVVKRLRPTSRFDFSGASTGNLFLTAARLFTGSFEAGIHLLSSICSVPSYVSVIPALSSNFANHIAAGLADGTIITGQNDISHPSKPVASVPLPTPSLTGSHSPSWLSKLAIEDQDHVEDANLPGSLLNLRKPAIVFSKDEEEDLPARIERIWYINPYGQEIRPPANPRVVSALNDAQHIIYCIGSLFTSIVPSLVLRGVGAVVASPLVRSKILILNGTLDRETGPSSEPFTALDFVAAIADACCNSQGLPQPGPDSYWQYVTHVIHLDGASTPKVDKDAFVSCGIETIRLYGRSNGKGGRYDARALEQALEAVIGRRDHRLDRTRRNTLIG</sequence>
<keyword evidence="2" id="KW-1185">Reference proteome</keyword>
<dbReference type="SUPFAM" id="SSF142338">
    <property type="entry name" value="CofD-like"/>
    <property type="match status" value="1"/>
</dbReference>